<dbReference type="AlphaFoldDB" id="X1AAP9"/>
<accession>X1AAP9</accession>
<reference evidence="1" key="1">
    <citation type="journal article" date="2014" name="Front. Microbiol.">
        <title>High frequency of phylogenetically diverse reductive dehalogenase-homologous genes in deep subseafloor sedimentary metagenomes.</title>
        <authorList>
            <person name="Kawai M."/>
            <person name="Futagami T."/>
            <person name="Toyoda A."/>
            <person name="Takaki Y."/>
            <person name="Nishi S."/>
            <person name="Hori S."/>
            <person name="Arai W."/>
            <person name="Tsubouchi T."/>
            <person name="Morono Y."/>
            <person name="Uchiyama I."/>
            <person name="Ito T."/>
            <person name="Fujiyama A."/>
            <person name="Inagaki F."/>
            <person name="Takami H."/>
        </authorList>
    </citation>
    <scope>NUCLEOTIDE SEQUENCE</scope>
    <source>
        <strain evidence="1">Expedition CK06-06</strain>
    </source>
</reference>
<comment type="caution">
    <text evidence="1">The sequence shown here is derived from an EMBL/GenBank/DDBJ whole genome shotgun (WGS) entry which is preliminary data.</text>
</comment>
<dbReference type="PROSITE" id="PS51257">
    <property type="entry name" value="PROKAR_LIPOPROTEIN"/>
    <property type="match status" value="1"/>
</dbReference>
<protein>
    <recommendedName>
        <fullName evidence="2">Sugar ABC transporter substrate-binding protein</fullName>
    </recommendedName>
</protein>
<dbReference type="InterPro" id="IPR050490">
    <property type="entry name" value="Bact_solute-bd_prot1"/>
</dbReference>
<organism evidence="1">
    <name type="scientific">marine sediment metagenome</name>
    <dbReference type="NCBI Taxonomy" id="412755"/>
    <lineage>
        <taxon>unclassified sequences</taxon>
        <taxon>metagenomes</taxon>
        <taxon>ecological metagenomes</taxon>
    </lineage>
</organism>
<evidence type="ECO:0008006" key="2">
    <source>
        <dbReference type="Google" id="ProtNLM"/>
    </source>
</evidence>
<dbReference type="Gene3D" id="3.40.190.10">
    <property type="entry name" value="Periplasmic binding protein-like II"/>
    <property type="match status" value="2"/>
</dbReference>
<dbReference type="Pfam" id="PF01547">
    <property type="entry name" value="SBP_bac_1"/>
    <property type="match status" value="1"/>
</dbReference>
<dbReference type="PANTHER" id="PTHR43649:SF12">
    <property type="entry name" value="DIACETYLCHITOBIOSE BINDING PROTEIN DASA"/>
    <property type="match status" value="1"/>
</dbReference>
<name>X1AAP9_9ZZZZ</name>
<dbReference type="InterPro" id="IPR006059">
    <property type="entry name" value="SBP"/>
</dbReference>
<dbReference type="PANTHER" id="PTHR43649">
    <property type="entry name" value="ARABINOSE-BINDING PROTEIN-RELATED"/>
    <property type="match status" value="1"/>
</dbReference>
<dbReference type="EMBL" id="BART01000832">
    <property type="protein sequence ID" value="GAG57216.1"/>
    <property type="molecule type" value="Genomic_DNA"/>
</dbReference>
<sequence>MKSKVVKLCLRSVMFLVAISLLSGTFACLQAEEINWGKELKNWEGRELRVIMIADPWVDAFAVINPEFEKLTGARVAVDAYPYDGTHEKQIMVGAGRSADYDVIVLDCPWVGEFAEVGYVEDLTPYMKASNPEVVAWDDYLEAYKTVATWKGEITGMPFGAYHVLFHYRKDLFDEAGFTPPKTLEEWKKIGAYFTNNPKYPGLYGTALNYFRGAPIGQGWFEYIWNVGGKPFESNYPGSPDPYADMTPRINSPEGREVVQLFIDMVKYGPPGVTSYAWDERATAFAMGKIAMVSVWSARTPLFVDPARSEVTDTFATAVVPAKKGVKTVPPLGGWVMGINKFGVQKDLAWDYIKWFTSIPIHKKFMRAKPVGGPPSRYSAMLDPELNKMFPWYKSIYESAKLTYEDCRPRIPESFEIIDTIGLYTSKAVGGELTAEKAMEEAEKKIKSVLATGGYYIRE</sequence>
<gene>
    <name evidence="1" type="ORF">S01H4_03402</name>
</gene>
<evidence type="ECO:0000313" key="1">
    <source>
        <dbReference type="EMBL" id="GAG57216.1"/>
    </source>
</evidence>
<proteinExistence type="predicted"/>
<dbReference type="SUPFAM" id="SSF53850">
    <property type="entry name" value="Periplasmic binding protein-like II"/>
    <property type="match status" value="1"/>
</dbReference>